<dbReference type="Pfam" id="PF00569">
    <property type="entry name" value="ZZ"/>
    <property type="match status" value="1"/>
</dbReference>
<keyword evidence="12" id="KW-0805">Transcription regulation</keyword>
<evidence type="ECO:0000256" key="4">
    <source>
        <dbReference type="ARBA" id="ARBA00004906"/>
    </source>
</evidence>
<keyword evidence="6" id="KW-0808">Transferase</keyword>
<evidence type="ECO:0000256" key="5">
    <source>
        <dbReference type="ARBA" id="ARBA00022490"/>
    </source>
</evidence>
<dbReference type="GeneID" id="586767"/>
<feature type="domain" description="ZZ-type" evidence="17">
    <location>
        <begin position="89"/>
        <end position="140"/>
    </location>
</feature>
<dbReference type="SUPFAM" id="SSF159034">
    <property type="entry name" value="Mib/herc2 domain-like"/>
    <property type="match status" value="1"/>
</dbReference>
<name>A0A7M7SZP9_STRPU</name>
<dbReference type="InterPro" id="IPR000433">
    <property type="entry name" value="Znf_ZZ"/>
</dbReference>
<comment type="pathway">
    <text evidence="4">Protein modification; protein ubiquitination.</text>
</comment>
<dbReference type="InterPro" id="IPR040847">
    <property type="entry name" value="SH3_15"/>
</dbReference>
<dbReference type="PANTHER" id="PTHR24202">
    <property type="entry name" value="E3 UBIQUITIN-PROTEIN LIGASE MIB2"/>
    <property type="match status" value="1"/>
</dbReference>
<evidence type="ECO:0000256" key="13">
    <source>
        <dbReference type="ARBA" id="ARBA00023163"/>
    </source>
</evidence>
<protein>
    <submittedName>
        <fullName evidence="19">Uncharacterized protein</fullName>
    </submittedName>
</protein>
<dbReference type="PROSITE" id="PS50135">
    <property type="entry name" value="ZF_ZZ_2"/>
    <property type="match status" value="1"/>
</dbReference>
<dbReference type="SMART" id="SM00291">
    <property type="entry name" value="ZnF_ZZ"/>
    <property type="match status" value="1"/>
</dbReference>
<reference evidence="19" key="2">
    <citation type="submission" date="2021-01" db="UniProtKB">
        <authorList>
            <consortium name="EnsemblMetazoa"/>
        </authorList>
    </citation>
    <scope>IDENTIFICATION</scope>
</reference>
<dbReference type="PROSITE" id="PS01357">
    <property type="entry name" value="ZF_ZZ_1"/>
    <property type="match status" value="1"/>
</dbReference>
<organism evidence="19 20">
    <name type="scientific">Strongylocentrotus purpuratus</name>
    <name type="common">Purple sea urchin</name>
    <dbReference type="NCBI Taxonomy" id="7668"/>
    <lineage>
        <taxon>Eukaryota</taxon>
        <taxon>Metazoa</taxon>
        <taxon>Echinodermata</taxon>
        <taxon>Eleutherozoa</taxon>
        <taxon>Echinozoa</taxon>
        <taxon>Echinoidea</taxon>
        <taxon>Euechinoidea</taxon>
        <taxon>Echinacea</taxon>
        <taxon>Camarodonta</taxon>
        <taxon>Echinidea</taxon>
        <taxon>Strongylocentrotidae</taxon>
        <taxon>Strongylocentrotus</taxon>
    </lineage>
</organism>
<sequence length="307" mass="34677">MLTYIGERVVRGPDWEYNDDDGGDGCVGTVIAIKEERSGHSRSNETARTNWKVQKVTVAWDLGHIGDYRTGLDGKYDLACMDVGLGRPHLLIECDVCSRYPVRYRWLCAVCKSFDLCDACYNKNEHHLDHQFVRFSSPIGSCVRAPTRESSLNNRVEARGLFVGAEVSKDGKQGIVVETLRYELQWGGVKVLWPWEGGEVTRHTLEDGVIDIKCEEAAKYGLYYKDHLANFGERTLCLGDMASVLVDVDEIKQLQEEHGDWMPQMTDSLRQVATIIAVTYNGDCKLHFPVLDLGWDFNTEAVTRVGY</sequence>
<dbReference type="EnsemblMetazoa" id="XM_030987265">
    <property type="protein sequence ID" value="XP_030843125"/>
    <property type="gene ID" value="LOC586767"/>
</dbReference>
<evidence type="ECO:0000256" key="10">
    <source>
        <dbReference type="ARBA" id="ARBA00022786"/>
    </source>
</evidence>
<dbReference type="Gene3D" id="3.30.60.90">
    <property type="match status" value="1"/>
</dbReference>
<keyword evidence="15" id="KW-0012">Acyltransferase</keyword>
<dbReference type="KEGG" id="spu:586767"/>
<evidence type="ECO:0000256" key="3">
    <source>
        <dbReference type="ARBA" id="ARBA00004496"/>
    </source>
</evidence>
<evidence type="ECO:0000256" key="7">
    <source>
        <dbReference type="ARBA" id="ARBA00022723"/>
    </source>
</evidence>
<feature type="domain" description="MIB/HERC2" evidence="18">
    <location>
        <begin position="1"/>
        <end position="84"/>
    </location>
</feature>
<dbReference type="Gene3D" id="2.30.30.40">
    <property type="entry name" value="SH3 Domains"/>
    <property type="match status" value="1"/>
</dbReference>
<reference evidence="20" key="1">
    <citation type="submission" date="2015-02" db="EMBL/GenBank/DDBJ databases">
        <title>Genome sequencing for Strongylocentrotus purpuratus.</title>
        <authorList>
            <person name="Murali S."/>
            <person name="Liu Y."/>
            <person name="Vee V."/>
            <person name="English A."/>
            <person name="Wang M."/>
            <person name="Skinner E."/>
            <person name="Han Y."/>
            <person name="Muzny D.M."/>
            <person name="Worley K.C."/>
            <person name="Gibbs R.A."/>
        </authorList>
    </citation>
    <scope>NUCLEOTIDE SEQUENCE</scope>
</reference>
<comment type="function">
    <text evidence="1">Acetyltransferase enzyme. Acetylates histones, giving a specific tag for transcriptional activation.</text>
</comment>
<dbReference type="PROSITE" id="PS51416">
    <property type="entry name" value="MIB_HERC2"/>
    <property type="match status" value="1"/>
</dbReference>
<accession>A0A7M7SZP9</accession>
<dbReference type="Proteomes" id="UP000007110">
    <property type="component" value="Unassembled WGS sequence"/>
</dbReference>
<dbReference type="GO" id="GO:0005737">
    <property type="term" value="C:cytoplasm"/>
    <property type="evidence" value="ECO:0000318"/>
    <property type="project" value="GO_Central"/>
</dbReference>
<dbReference type="FunFam" id="3.30.60.90:FF:000022">
    <property type="entry name" value="Histone acetyltransferase of the CBP family 12"/>
    <property type="match status" value="1"/>
</dbReference>
<dbReference type="SUPFAM" id="SSF57850">
    <property type="entry name" value="RING/U-box"/>
    <property type="match status" value="1"/>
</dbReference>
<keyword evidence="8" id="KW-0677">Repeat</keyword>
<dbReference type="AlphaFoldDB" id="A0A7M7SZP9"/>
<dbReference type="Pfam" id="PF18346">
    <property type="entry name" value="SH3_15"/>
    <property type="match status" value="1"/>
</dbReference>
<dbReference type="PANTHER" id="PTHR24202:SF4">
    <property type="entry name" value="E3 UBIQUITIN-PROTEIN LIGASE MIB2-RELATED"/>
    <property type="match status" value="1"/>
</dbReference>
<keyword evidence="14" id="KW-0539">Nucleus</keyword>
<proteinExistence type="predicted"/>
<evidence type="ECO:0000256" key="15">
    <source>
        <dbReference type="ARBA" id="ARBA00023315"/>
    </source>
</evidence>
<dbReference type="GO" id="GO:0016567">
    <property type="term" value="P:protein ubiquitination"/>
    <property type="evidence" value="ECO:0000318"/>
    <property type="project" value="GO_Central"/>
</dbReference>
<dbReference type="GO" id="GO:0061630">
    <property type="term" value="F:ubiquitin protein ligase activity"/>
    <property type="evidence" value="ECO:0000318"/>
    <property type="project" value="GO_Central"/>
</dbReference>
<keyword evidence="9 16" id="KW-0863">Zinc-finger</keyword>
<evidence type="ECO:0000256" key="12">
    <source>
        <dbReference type="ARBA" id="ARBA00023015"/>
    </source>
</evidence>
<evidence type="ECO:0000256" key="1">
    <source>
        <dbReference type="ARBA" id="ARBA00002581"/>
    </source>
</evidence>
<comment type="subcellular location">
    <subcellularLocation>
        <location evidence="3">Cytoplasm</location>
    </subcellularLocation>
    <subcellularLocation>
        <location evidence="2">Nucleus</location>
    </subcellularLocation>
</comment>
<keyword evidence="11" id="KW-0862">Zinc</keyword>
<evidence type="ECO:0000256" key="6">
    <source>
        <dbReference type="ARBA" id="ARBA00022679"/>
    </source>
</evidence>
<evidence type="ECO:0000256" key="11">
    <source>
        <dbReference type="ARBA" id="ARBA00022833"/>
    </source>
</evidence>
<evidence type="ECO:0000259" key="18">
    <source>
        <dbReference type="PROSITE" id="PS51416"/>
    </source>
</evidence>
<keyword evidence="13" id="KW-0804">Transcription</keyword>
<dbReference type="GO" id="GO:0006325">
    <property type="term" value="P:chromatin organization"/>
    <property type="evidence" value="ECO:0007669"/>
    <property type="project" value="UniProtKB-ARBA"/>
</dbReference>
<dbReference type="OrthoDB" id="6153504at2759"/>
<dbReference type="GO" id="GO:0005634">
    <property type="term" value="C:nucleus"/>
    <property type="evidence" value="ECO:0007669"/>
    <property type="project" value="UniProtKB-SubCell"/>
</dbReference>
<dbReference type="InterPro" id="IPR043145">
    <property type="entry name" value="Znf_ZZ_sf"/>
</dbReference>
<evidence type="ECO:0000313" key="20">
    <source>
        <dbReference type="Proteomes" id="UP000007110"/>
    </source>
</evidence>
<evidence type="ECO:0000256" key="9">
    <source>
        <dbReference type="ARBA" id="ARBA00022771"/>
    </source>
</evidence>
<dbReference type="InParanoid" id="A0A7M7SZP9"/>
<dbReference type="RefSeq" id="XP_030843125.1">
    <property type="nucleotide sequence ID" value="XM_030987265.1"/>
</dbReference>
<keyword evidence="10" id="KW-0833">Ubl conjugation pathway</keyword>
<dbReference type="UniPathway" id="UPA00143"/>
<keyword evidence="5" id="KW-0963">Cytoplasm</keyword>
<dbReference type="InterPro" id="IPR037252">
    <property type="entry name" value="Mib_Herc2_sf"/>
</dbReference>
<evidence type="ECO:0000256" key="16">
    <source>
        <dbReference type="PROSITE-ProRule" id="PRU00228"/>
    </source>
</evidence>
<keyword evidence="7" id="KW-0479">Metal-binding</keyword>
<keyword evidence="20" id="KW-1185">Reference proteome</keyword>
<evidence type="ECO:0000256" key="2">
    <source>
        <dbReference type="ARBA" id="ARBA00004123"/>
    </source>
</evidence>
<evidence type="ECO:0000313" key="19">
    <source>
        <dbReference type="EnsemblMetazoa" id="XP_030843125"/>
    </source>
</evidence>
<dbReference type="InterPro" id="IPR010606">
    <property type="entry name" value="Mib_Herc2"/>
</dbReference>
<dbReference type="Pfam" id="PF06701">
    <property type="entry name" value="MIB_HERC2"/>
    <property type="match status" value="1"/>
</dbReference>
<evidence type="ECO:0000256" key="14">
    <source>
        <dbReference type="ARBA" id="ARBA00023242"/>
    </source>
</evidence>
<dbReference type="GO" id="GO:0008270">
    <property type="term" value="F:zinc ion binding"/>
    <property type="evidence" value="ECO:0007669"/>
    <property type="project" value="UniProtKB-KW"/>
</dbReference>
<evidence type="ECO:0000259" key="17">
    <source>
        <dbReference type="PROSITE" id="PS50135"/>
    </source>
</evidence>
<evidence type="ECO:0000256" key="8">
    <source>
        <dbReference type="ARBA" id="ARBA00022737"/>
    </source>
</evidence>